<evidence type="ECO:0000313" key="2">
    <source>
        <dbReference type="Proteomes" id="UP000887159"/>
    </source>
</evidence>
<dbReference type="EMBL" id="BMAU01021387">
    <property type="protein sequence ID" value="GFY28861.1"/>
    <property type="molecule type" value="Genomic_DNA"/>
</dbReference>
<gene>
    <name evidence="1" type="ORF">TNCV_4719931</name>
</gene>
<keyword evidence="2" id="KW-1185">Reference proteome</keyword>
<name>A0A8X7BEH9_TRICX</name>
<dbReference type="Proteomes" id="UP000887159">
    <property type="component" value="Unassembled WGS sequence"/>
</dbReference>
<comment type="caution">
    <text evidence="1">The sequence shown here is derived from an EMBL/GenBank/DDBJ whole genome shotgun (WGS) entry which is preliminary data.</text>
</comment>
<proteinExistence type="predicted"/>
<organism evidence="1 2">
    <name type="scientific">Trichonephila clavipes</name>
    <name type="common">Golden silk orbweaver</name>
    <name type="synonym">Nephila clavipes</name>
    <dbReference type="NCBI Taxonomy" id="2585209"/>
    <lineage>
        <taxon>Eukaryota</taxon>
        <taxon>Metazoa</taxon>
        <taxon>Ecdysozoa</taxon>
        <taxon>Arthropoda</taxon>
        <taxon>Chelicerata</taxon>
        <taxon>Arachnida</taxon>
        <taxon>Araneae</taxon>
        <taxon>Araneomorphae</taxon>
        <taxon>Entelegynae</taxon>
        <taxon>Araneoidea</taxon>
        <taxon>Nephilidae</taxon>
        <taxon>Trichonephila</taxon>
    </lineage>
</organism>
<reference evidence="1" key="1">
    <citation type="submission" date="2020-08" db="EMBL/GenBank/DDBJ databases">
        <title>Multicomponent nature underlies the extraordinary mechanical properties of spider dragline silk.</title>
        <authorList>
            <person name="Kono N."/>
            <person name="Nakamura H."/>
            <person name="Mori M."/>
            <person name="Yoshida Y."/>
            <person name="Ohtoshi R."/>
            <person name="Malay A.D."/>
            <person name="Moran D.A.P."/>
            <person name="Tomita M."/>
            <person name="Numata K."/>
            <person name="Arakawa K."/>
        </authorList>
    </citation>
    <scope>NUCLEOTIDE SEQUENCE</scope>
</reference>
<accession>A0A8X7BEH9</accession>
<evidence type="ECO:0000313" key="1">
    <source>
        <dbReference type="EMBL" id="GFY28861.1"/>
    </source>
</evidence>
<sequence>MCETVTAIQRFSKERKTRFRSYSSQQDDFVGVERGCVGMLRAQRNSSSYPHCIHSTIDCSRYWRKKDGIPIGTEEKAAEISWER</sequence>
<protein>
    <submittedName>
        <fullName evidence="1">Uncharacterized protein</fullName>
    </submittedName>
</protein>
<dbReference type="AlphaFoldDB" id="A0A8X7BEH9"/>